<evidence type="ECO:0000256" key="1">
    <source>
        <dbReference type="SAM" id="Phobius"/>
    </source>
</evidence>
<dbReference type="Proteomes" id="UP000287872">
    <property type="component" value="Unassembled WGS sequence"/>
</dbReference>
<keyword evidence="1" id="KW-0812">Transmembrane</keyword>
<evidence type="ECO:0000313" key="2">
    <source>
        <dbReference type="EMBL" id="GCD10022.1"/>
    </source>
</evidence>
<protein>
    <submittedName>
        <fullName evidence="2">Uncharacterized protein</fullName>
    </submittedName>
</protein>
<accession>A0A401UKM7</accession>
<dbReference type="EMBL" id="BHYK01000007">
    <property type="protein sequence ID" value="GCD10022.1"/>
    <property type="molecule type" value="Genomic_DNA"/>
</dbReference>
<dbReference type="Pfam" id="PF20040">
    <property type="entry name" value="DUF6442"/>
    <property type="match status" value="1"/>
</dbReference>
<keyword evidence="1" id="KW-1133">Transmembrane helix</keyword>
<dbReference type="AlphaFoldDB" id="A0A401UKM7"/>
<dbReference type="RefSeq" id="WP_124999980.1">
    <property type="nucleotide sequence ID" value="NZ_BHYK01000007.1"/>
</dbReference>
<reference evidence="2 3" key="1">
    <citation type="submission" date="2018-11" db="EMBL/GenBank/DDBJ databases">
        <title>Genome sequencing and assembly of Clostridium tagluense strain A121.</title>
        <authorList>
            <person name="Murakami T."/>
            <person name="Segawa T."/>
            <person name="Shcherbakova V.A."/>
            <person name="Mori H."/>
            <person name="Yoshimura Y."/>
        </authorList>
    </citation>
    <scope>NUCLEOTIDE SEQUENCE [LARGE SCALE GENOMIC DNA]</scope>
    <source>
        <strain evidence="2 3">A121</strain>
    </source>
</reference>
<name>A0A401UKM7_9CLOT</name>
<gene>
    <name evidence="2" type="ORF">Ctaglu_16450</name>
</gene>
<dbReference type="InterPro" id="IPR045620">
    <property type="entry name" value="DUF6442"/>
</dbReference>
<evidence type="ECO:0000313" key="3">
    <source>
        <dbReference type="Proteomes" id="UP000287872"/>
    </source>
</evidence>
<keyword evidence="3" id="KW-1185">Reference proteome</keyword>
<comment type="caution">
    <text evidence="2">The sequence shown here is derived from an EMBL/GenBank/DDBJ whole genome shotgun (WGS) entry which is preliminary data.</text>
</comment>
<proteinExistence type="predicted"/>
<feature type="transmembrane region" description="Helical" evidence="1">
    <location>
        <begin position="83"/>
        <end position="102"/>
    </location>
</feature>
<dbReference type="OrthoDB" id="1924263at2"/>
<keyword evidence="1" id="KW-0472">Membrane</keyword>
<organism evidence="2 3">
    <name type="scientific">Clostridium tagluense</name>
    <dbReference type="NCBI Taxonomy" id="360422"/>
    <lineage>
        <taxon>Bacteria</taxon>
        <taxon>Bacillati</taxon>
        <taxon>Bacillota</taxon>
        <taxon>Clostridia</taxon>
        <taxon>Eubacteriales</taxon>
        <taxon>Clostridiaceae</taxon>
        <taxon>Clostridium</taxon>
    </lineage>
</organism>
<sequence>MKKEEILEKSKRENLWEDERSKQVKIKSKEYASQIGNLILALVMLWKMFHKMPYGDLFGIFSIQIAISNLYKYKNKTESKLYLVIGVMMLFASSIFLLDFFINGIS</sequence>